<feature type="binding site" description="axial binding residue" evidence="14">
    <location>
        <position position="482"/>
    </location>
    <ligand>
        <name>heme</name>
        <dbReference type="ChEBI" id="CHEBI:30413"/>
    </ligand>
    <ligandPart>
        <name>Fe</name>
        <dbReference type="ChEBI" id="CHEBI:18248"/>
    </ligandPart>
</feature>
<evidence type="ECO:0000256" key="9">
    <source>
        <dbReference type="ARBA" id="ARBA00023002"/>
    </source>
</evidence>
<organism evidence="16 17">
    <name type="scientific">Gymnopus androsaceus JB14</name>
    <dbReference type="NCBI Taxonomy" id="1447944"/>
    <lineage>
        <taxon>Eukaryota</taxon>
        <taxon>Fungi</taxon>
        <taxon>Dikarya</taxon>
        <taxon>Basidiomycota</taxon>
        <taxon>Agaricomycotina</taxon>
        <taxon>Agaricomycetes</taxon>
        <taxon>Agaricomycetidae</taxon>
        <taxon>Agaricales</taxon>
        <taxon>Marasmiineae</taxon>
        <taxon>Omphalotaceae</taxon>
        <taxon>Gymnopus</taxon>
    </lineage>
</organism>
<comment type="pathway">
    <text evidence="3">Secondary metabolite biosynthesis.</text>
</comment>
<dbReference type="Gene3D" id="1.10.630.10">
    <property type="entry name" value="Cytochrome P450"/>
    <property type="match status" value="1"/>
</dbReference>
<dbReference type="PRINTS" id="PR00385">
    <property type="entry name" value="P450"/>
</dbReference>
<dbReference type="PANTHER" id="PTHR46300:SF2">
    <property type="entry name" value="CYTOCHROME P450 MONOOXYGENASE ALNH-RELATED"/>
    <property type="match status" value="1"/>
</dbReference>
<evidence type="ECO:0000256" key="13">
    <source>
        <dbReference type="ARBA" id="ARBA00023180"/>
    </source>
</evidence>
<keyword evidence="9 15" id="KW-0560">Oxidoreductase</keyword>
<evidence type="ECO:0000256" key="6">
    <source>
        <dbReference type="ARBA" id="ARBA00022692"/>
    </source>
</evidence>
<evidence type="ECO:0000313" key="16">
    <source>
        <dbReference type="EMBL" id="KAE9395872.1"/>
    </source>
</evidence>
<dbReference type="SUPFAM" id="SSF48264">
    <property type="entry name" value="Cytochrome P450"/>
    <property type="match status" value="1"/>
</dbReference>
<dbReference type="OrthoDB" id="1470350at2759"/>
<dbReference type="GO" id="GO:0005506">
    <property type="term" value="F:iron ion binding"/>
    <property type="evidence" value="ECO:0007669"/>
    <property type="project" value="InterPro"/>
</dbReference>
<keyword evidence="12" id="KW-0472">Membrane</keyword>
<dbReference type="InterPro" id="IPR001128">
    <property type="entry name" value="Cyt_P450"/>
</dbReference>
<evidence type="ECO:0000256" key="15">
    <source>
        <dbReference type="RuleBase" id="RU000461"/>
    </source>
</evidence>
<evidence type="ECO:0000256" key="2">
    <source>
        <dbReference type="ARBA" id="ARBA00004167"/>
    </source>
</evidence>
<evidence type="ECO:0000256" key="8">
    <source>
        <dbReference type="ARBA" id="ARBA00022989"/>
    </source>
</evidence>
<keyword evidence="5 14" id="KW-0349">Heme</keyword>
<dbReference type="PANTHER" id="PTHR46300">
    <property type="entry name" value="P450, PUTATIVE (EUROFUNG)-RELATED-RELATED"/>
    <property type="match status" value="1"/>
</dbReference>
<dbReference type="GO" id="GO:0020037">
    <property type="term" value="F:heme binding"/>
    <property type="evidence" value="ECO:0007669"/>
    <property type="project" value="InterPro"/>
</dbReference>
<keyword evidence="13" id="KW-0325">Glycoprotein</keyword>
<accession>A0A6A4HC53</accession>
<protein>
    <submittedName>
        <fullName evidence="16">Cytochrome P450</fullName>
    </submittedName>
</protein>
<keyword evidence="10 14" id="KW-0408">Iron</keyword>
<evidence type="ECO:0000256" key="12">
    <source>
        <dbReference type="ARBA" id="ARBA00023136"/>
    </source>
</evidence>
<keyword evidence="6" id="KW-0812">Transmembrane</keyword>
<dbReference type="Proteomes" id="UP000799118">
    <property type="component" value="Unassembled WGS sequence"/>
</dbReference>
<comment type="similarity">
    <text evidence="4 15">Belongs to the cytochrome P450 family.</text>
</comment>
<dbReference type="GO" id="GO:0016705">
    <property type="term" value="F:oxidoreductase activity, acting on paired donors, with incorporation or reduction of molecular oxygen"/>
    <property type="evidence" value="ECO:0007669"/>
    <property type="project" value="InterPro"/>
</dbReference>
<evidence type="ECO:0000256" key="3">
    <source>
        <dbReference type="ARBA" id="ARBA00005179"/>
    </source>
</evidence>
<dbReference type="GO" id="GO:0004497">
    <property type="term" value="F:monooxygenase activity"/>
    <property type="evidence" value="ECO:0007669"/>
    <property type="project" value="UniProtKB-KW"/>
</dbReference>
<reference evidence="16" key="1">
    <citation type="journal article" date="2019" name="Environ. Microbiol.">
        <title>Fungal ecological strategies reflected in gene transcription - a case study of two litter decomposers.</title>
        <authorList>
            <person name="Barbi F."/>
            <person name="Kohler A."/>
            <person name="Barry K."/>
            <person name="Baskaran P."/>
            <person name="Daum C."/>
            <person name="Fauchery L."/>
            <person name="Ihrmark K."/>
            <person name="Kuo A."/>
            <person name="LaButti K."/>
            <person name="Lipzen A."/>
            <person name="Morin E."/>
            <person name="Grigoriev I.V."/>
            <person name="Henrissat B."/>
            <person name="Lindahl B."/>
            <person name="Martin F."/>
        </authorList>
    </citation>
    <scope>NUCLEOTIDE SEQUENCE</scope>
    <source>
        <strain evidence="16">JB14</strain>
    </source>
</reference>
<proteinExistence type="inferred from homology"/>
<comment type="subcellular location">
    <subcellularLocation>
        <location evidence="2">Membrane</location>
        <topology evidence="2">Single-pass membrane protein</topology>
    </subcellularLocation>
</comment>
<dbReference type="InterPro" id="IPR050364">
    <property type="entry name" value="Cytochrome_P450_fung"/>
</dbReference>
<dbReference type="Pfam" id="PF00067">
    <property type="entry name" value="p450"/>
    <property type="match status" value="1"/>
</dbReference>
<sequence>MINYGILLAALVSVFVFIQTTTSGLRRGKNLPPGPRRIPILGNLLQVPVLRPYPKFREWAKEYGSVFSLKLGPQNIIVLNSAKAANDLLNTRSKIYSSRAPPHVAHDIMSDGQRLVFLPYDTEWKTAHKSLTSALRPAAHAKAVRNVQELESRVTIFDLMKHGDASLDPKFSERAVIEAEVPDTHWFALIRRYTTSVVMTAMYGNRVNKAIKNPRLHKIYDVLANFAHVGQPGNYLADLFPIIRKLPDFLAPWRIAGRKMHEWEMDLWGGLLDEGKKVLSNGTANTSYVNTYLRERSEGGHSMDVPGTGVTPDGFLRDKLIAYTAGTVLEAGSDTTASTMQTFILFMLAHPPVLERVRAEIDAAVGAVNGSDGRMPEFEDEDRCPYFVACIKETLRRRPPTIMGIPHLADEDDEYEGMFIPKGSTVIGNVWTIHLDPAVYPNPMAFQPERFLHTDGKKMQWGSGPEARDRDHYVFGWGRRFCLGSQIAEASLFIVLSRILWAFDFAAPIDPATGRAKVPDITDEEGTFTSGFVSVPRIYPVSFKPRSKGREEIVMRAYDEAQAAWDVLGLERDVN</sequence>
<dbReference type="InterPro" id="IPR002401">
    <property type="entry name" value="Cyt_P450_E_grp-I"/>
</dbReference>
<dbReference type="InterPro" id="IPR036396">
    <property type="entry name" value="Cyt_P450_sf"/>
</dbReference>
<dbReference type="AlphaFoldDB" id="A0A6A4HC53"/>
<evidence type="ECO:0000256" key="4">
    <source>
        <dbReference type="ARBA" id="ARBA00010617"/>
    </source>
</evidence>
<dbReference type="PROSITE" id="PS00086">
    <property type="entry name" value="CYTOCHROME_P450"/>
    <property type="match status" value="1"/>
</dbReference>
<keyword evidence="17" id="KW-1185">Reference proteome</keyword>
<gene>
    <name evidence="16" type="ORF">BT96DRAFT_1021705</name>
</gene>
<evidence type="ECO:0000256" key="5">
    <source>
        <dbReference type="ARBA" id="ARBA00022617"/>
    </source>
</evidence>
<evidence type="ECO:0000256" key="14">
    <source>
        <dbReference type="PIRSR" id="PIRSR602401-1"/>
    </source>
</evidence>
<evidence type="ECO:0000256" key="10">
    <source>
        <dbReference type="ARBA" id="ARBA00023004"/>
    </source>
</evidence>
<evidence type="ECO:0000256" key="11">
    <source>
        <dbReference type="ARBA" id="ARBA00023033"/>
    </source>
</evidence>
<keyword evidence="11 15" id="KW-0503">Monooxygenase</keyword>
<keyword evidence="7 14" id="KW-0479">Metal-binding</keyword>
<dbReference type="CDD" id="cd11065">
    <property type="entry name" value="CYP64-like"/>
    <property type="match status" value="1"/>
</dbReference>
<evidence type="ECO:0000256" key="7">
    <source>
        <dbReference type="ARBA" id="ARBA00022723"/>
    </source>
</evidence>
<evidence type="ECO:0000313" key="17">
    <source>
        <dbReference type="Proteomes" id="UP000799118"/>
    </source>
</evidence>
<dbReference type="InterPro" id="IPR017972">
    <property type="entry name" value="Cyt_P450_CS"/>
</dbReference>
<name>A0A6A4HC53_9AGAR</name>
<dbReference type="PRINTS" id="PR00463">
    <property type="entry name" value="EP450I"/>
</dbReference>
<evidence type="ECO:0000256" key="1">
    <source>
        <dbReference type="ARBA" id="ARBA00001971"/>
    </source>
</evidence>
<dbReference type="EMBL" id="ML769523">
    <property type="protein sequence ID" value="KAE9395872.1"/>
    <property type="molecule type" value="Genomic_DNA"/>
</dbReference>
<dbReference type="GO" id="GO:0016020">
    <property type="term" value="C:membrane"/>
    <property type="evidence" value="ECO:0007669"/>
    <property type="project" value="UniProtKB-SubCell"/>
</dbReference>
<comment type="cofactor">
    <cofactor evidence="1 14">
        <name>heme</name>
        <dbReference type="ChEBI" id="CHEBI:30413"/>
    </cofactor>
</comment>
<keyword evidence="8" id="KW-1133">Transmembrane helix</keyword>